<comment type="caution">
    <text evidence="11">The sequence shown here is derived from an EMBL/GenBank/DDBJ whole genome shotgun (WGS) entry which is preliminary data.</text>
</comment>
<accession>A0A8J6TQD6</accession>
<feature type="binding site" evidence="9">
    <location>
        <position position="153"/>
    </location>
    <ligand>
        <name>NADP(+)</name>
        <dbReference type="ChEBI" id="CHEBI:58349"/>
    </ligand>
</feature>
<dbReference type="InterPro" id="IPR001509">
    <property type="entry name" value="Epimerase_deHydtase"/>
</dbReference>
<dbReference type="FunFam" id="3.40.50.720:FF:000101">
    <property type="entry name" value="GDP-L-fucose synthase"/>
    <property type="match status" value="1"/>
</dbReference>
<dbReference type="SUPFAM" id="SSF51735">
    <property type="entry name" value="NAD(P)-binding Rossmann-fold domains"/>
    <property type="match status" value="1"/>
</dbReference>
<evidence type="ECO:0000256" key="1">
    <source>
        <dbReference type="ARBA" id="ARBA00004883"/>
    </source>
</evidence>
<dbReference type="AlphaFoldDB" id="A0A8J6TQD6"/>
<feature type="active site" description="Proton donor/acceptor" evidence="9">
    <location>
        <position position="149"/>
    </location>
</feature>
<proteinExistence type="inferred from homology"/>
<dbReference type="UniPathway" id="UPA00128">
    <property type="reaction ID" value="UER00191"/>
</dbReference>
<feature type="binding site" evidence="9">
    <location>
        <position position="192"/>
    </location>
    <ligand>
        <name>NADP(+)</name>
        <dbReference type="ChEBI" id="CHEBI:58349"/>
    </ligand>
</feature>
<dbReference type="GO" id="GO:0042351">
    <property type="term" value="P:'de novo' GDP-L-fucose biosynthetic process"/>
    <property type="evidence" value="ECO:0007669"/>
    <property type="project" value="UniProtKB-UniRule"/>
</dbReference>
<protein>
    <recommendedName>
        <fullName evidence="3 9">GDP-L-fucose synthase</fullName>
        <ecNumber evidence="3 9">1.1.1.271</ecNumber>
    </recommendedName>
    <alternativeName>
        <fullName evidence="9">GDP-4-keto-6-deoxy-D-mannose-3,5-epimerase-4-reductase</fullName>
    </alternativeName>
</protein>
<dbReference type="Pfam" id="PF01370">
    <property type="entry name" value="Epimerase"/>
    <property type="match status" value="2"/>
</dbReference>
<dbReference type="CDD" id="cd05239">
    <property type="entry name" value="GDP_FS_SDR_e"/>
    <property type="match status" value="1"/>
</dbReference>
<feature type="site" description="Important for catalytic activity" evidence="9">
    <location>
        <position position="120"/>
    </location>
</feature>
<feature type="binding site" evidence="9">
    <location>
        <position position="200"/>
    </location>
    <ligand>
        <name>substrate</name>
    </ligand>
</feature>
<feature type="binding site" evidence="9">
    <location>
        <position position="337"/>
    </location>
    <ligand>
        <name>substrate</name>
    </ligand>
</feature>
<feature type="binding site" evidence="9">
    <location>
        <begin position="23"/>
        <end position="29"/>
    </location>
    <ligand>
        <name>NADP(+)</name>
        <dbReference type="ChEBI" id="CHEBI:58349"/>
    </ligand>
</feature>
<evidence type="ECO:0000256" key="9">
    <source>
        <dbReference type="HAMAP-Rule" id="MF_00956"/>
    </source>
</evidence>
<feature type="binding site" evidence="9">
    <location>
        <position position="267"/>
    </location>
    <ligand>
        <name>substrate</name>
    </ligand>
</feature>
<keyword evidence="6 9" id="KW-0413">Isomerase</keyword>
<evidence type="ECO:0000256" key="2">
    <source>
        <dbReference type="ARBA" id="ARBA00005959"/>
    </source>
</evidence>
<dbReference type="GO" id="GO:0050577">
    <property type="term" value="F:GDP-L-fucose synthase activity"/>
    <property type="evidence" value="ECO:0007669"/>
    <property type="project" value="UniProtKB-UniRule"/>
</dbReference>
<keyword evidence="5 9" id="KW-0560">Oxidoreductase</keyword>
<comment type="function">
    <text evidence="9">Catalyzes the two-step NADP-dependent conversion of GDP-4-dehydro-6-deoxy-D-mannose to GDP-fucose, involving an epimerase and a reductase reaction.</text>
</comment>
<evidence type="ECO:0000256" key="7">
    <source>
        <dbReference type="ARBA" id="ARBA00023268"/>
    </source>
</evidence>
<evidence type="ECO:0000256" key="4">
    <source>
        <dbReference type="ARBA" id="ARBA00022857"/>
    </source>
</evidence>
<comment type="catalytic activity">
    <reaction evidence="8 9">
        <text>GDP-beta-L-fucose + NADP(+) = GDP-4-dehydro-alpha-D-rhamnose + NADPH + H(+)</text>
        <dbReference type="Rhea" id="RHEA:18885"/>
        <dbReference type="ChEBI" id="CHEBI:15378"/>
        <dbReference type="ChEBI" id="CHEBI:57273"/>
        <dbReference type="ChEBI" id="CHEBI:57783"/>
        <dbReference type="ChEBI" id="CHEBI:57964"/>
        <dbReference type="ChEBI" id="CHEBI:58349"/>
        <dbReference type="EC" id="1.1.1.271"/>
    </reaction>
</comment>
<comment type="pathway">
    <text evidence="1 9">Nucleotide-sugar biosynthesis; GDP-L-fucose biosynthesis via de novo pathway; GDP-L-fucose from GDP-alpha-D-mannose: step 2/2.</text>
</comment>
<feature type="binding site" evidence="9">
    <location>
        <begin position="176"/>
        <end position="179"/>
    </location>
    <ligand>
        <name>NADP(+)</name>
        <dbReference type="ChEBI" id="CHEBI:58349"/>
    </ligand>
</feature>
<comment type="similarity">
    <text evidence="2 9">Belongs to the NAD(P)-dependent epimerase/dehydratase family. Fucose synthase subfamily.</text>
</comment>
<dbReference type="GO" id="GO:0016853">
    <property type="term" value="F:isomerase activity"/>
    <property type="evidence" value="ECO:0007669"/>
    <property type="project" value="UniProtKB-KW"/>
</dbReference>
<feature type="domain" description="NAD-dependent epimerase/dehydratase" evidence="10">
    <location>
        <begin position="256"/>
        <end position="287"/>
    </location>
</feature>
<evidence type="ECO:0000256" key="8">
    <source>
        <dbReference type="ARBA" id="ARBA00051935"/>
    </source>
</evidence>
<dbReference type="HAMAP" id="MF_00956">
    <property type="entry name" value="GDP_fucose_synth"/>
    <property type="match status" value="1"/>
</dbReference>
<dbReference type="PANTHER" id="PTHR43238">
    <property type="entry name" value="GDP-L-FUCOSE SYNTHASE"/>
    <property type="match status" value="1"/>
</dbReference>
<feature type="domain" description="NAD-dependent epimerase/dehydratase" evidence="10">
    <location>
        <begin position="19"/>
        <end position="210"/>
    </location>
</feature>
<dbReference type="EC" id="1.1.1.271" evidence="3 9"/>
<name>A0A8J6TQD6_9BACT</name>
<dbReference type="PANTHER" id="PTHR43238:SF1">
    <property type="entry name" value="GDP-L-FUCOSE SYNTHASE"/>
    <property type="match status" value="1"/>
</dbReference>
<dbReference type="Proteomes" id="UP000605201">
    <property type="component" value="Unassembled WGS sequence"/>
</dbReference>
<keyword evidence="7 9" id="KW-0511">Multifunctional enzyme</keyword>
<dbReference type="Gene3D" id="3.40.50.720">
    <property type="entry name" value="NAD(P)-binding Rossmann-like Domain"/>
    <property type="match status" value="2"/>
</dbReference>
<feature type="site" description="Important for catalytic activity" evidence="9">
    <location>
        <position position="122"/>
    </location>
</feature>
<evidence type="ECO:0000256" key="5">
    <source>
        <dbReference type="ARBA" id="ARBA00023002"/>
    </source>
</evidence>
<evidence type="ECO:0000313" key="11">
    <source>
        <dbReference type="EMBL" id="MBC8432143.1"/>
    </source>
</evidence>
<feature type="binding site" evidence="9">
    <location>
        <begin position="118"/>
        <end position="121"/>
    </location>
    <ligand>
        <name>NADP(+)</name>
        <dbReference type="ChEBI" id="CHEBI:58349"/>
    </ligand>
</feature>
<evidence type="ECO:0000313" key="12">
    <source>
        <dbReference type="Proteomes" id="UP000605201"/>
    </source>
</evidence>
<organism evidence="11 12">
    <name type="scientific">Candidatus Desulfatibia vada</name>
    <dbReference type="NCBI Taxonomy" id="2841696"/>
    <lineage>
        <taxon>Bacteria</taxon>
        <taxon>Pseudomonadati</taxon>
        <taxon>Thermodesulfobacteriota</taxon>
        <taxon>Desulfobacteria</taxon>
        <taxon>Desulfobacterales</taxon>
        <taxon>Desulfobacterales incertae sedis</taxon>
        <taxon>Candidatus Desulfatibia</taxon>
    </lineage>
</organism>
<gene>
    <name evidence="9" type="primary">fcl</name>
    <name evidence="11" type="ORF">H8D96_09495</name>
</gene>
<keyword evidence="4 9" id="KW-0521">NADP</keyword>
<evidence type="ECO:0000256" key="6">
    <source>
        <dbReference type="ARBA" id="ARBA00023235"/>
    </source>
</evidence>
<dbReference type="GO" id="GO:0070401">
    <property type="term" value="F:NADP+ binding"/>
    <property type="evidence" value="ECO:0007669"/>
    <property type="project" value="UniProtKB-UniRule"/>
</dbReference>
<feature type="binding site" evidence="9">
    <location>
        <position position="260"/>
    </location>
    <ligand>
        <name>substrate</name>
    </ligand>
</feature>
<dbReference type="InterPro" id="IPR036291">
    <property type="entry name" value="NAD(P)-bd_dom_sf"/>
</dbReference>
<dbReference type="EMBL" id="JACNIG010000208">
    <property type="protein sequence ID" value="MBC8432143.1"/>
    <property type="molecule type" value="Genomic_DNA"/>
</dbReference>
<evidence type="ECO:0000256" key="3">
    <source>
        <dbReference type="ARBA" id="ARBA00012371"/>
    </source>
</evidence>
<evidence type="ECO:0000259" key="10">
    <source>
        <dbReference type="Pfam" id="PF01370"/>
    </source>
</evidence>
<dbReference type="InterPro" id="IPR028614">
    <property type="entry name" value="GDP_fucose/colitose_synth"/>
</dbReference>
<reference evidence="11 12" key="1">
    <citation type="submission" date="2020-08" db="EMBL/GenBank/DDBJ databases">
        <title>Bridging the membrane lipid divide: bacteria of the FCB group superphylum have the potential to synthesize archaeal ether lipids.</title>
        <authorList>
            <person name="Villanueva L."/>
            <person name="Von Meijenfeldt F.A.B."/>
            <person name="Westbye A.B."/>
            <person name="Yadav S."/>
            <person name="Hopmans E.C."/>
            <person name="Dutilh B.E."/>
            <person name="Sinninghe Damste J.S."/>
        </authorList>
    </citation>
    <scope>NUCLEOTIDE SEQUENCE [LARGE SCALE GENOMIC DNA]</scope>
    <source>
        <strain evidence="11">NIOZ-UU17</strain>
    </source>
</reference>
<sequence length="374" mass="41825">MTATQNKISYAASNTRAHIYVAGHRGMVGSAIVSRLKKEGYDNIVTRTHQELDLIDQQAARNFFQNQKIDYVVLAAAKVGGIHANNTYPADFIYQNLMITSNVLYQAFKSGVRRLLFLGSSCIYPKHATQPMKEEYLLTGKLEPTNEPYAVAKIAGVKLCESFNRQHGTRYYAVMPNNLYGPNDNYDLENSHVLPAMIRKFHLAKLAVRGDWAGINKDQSRFGDIPDDFMACLVAICKSFGHDYKLPDIGVKSQPAVNLWGSGSPRREFVHVDDMADACIFLMNRENEVFDSLFAENSLPLINIGCGTDITIRDLAGLIAEIVGYQGDIVWDGSRPDGTPRKLLDISKLEQLGWKSSISLAEGIKRTYEWYLAI</sequence>